<evidence type="ECO:0000256" key="1">
    <source>
        <dbReference type="ARBA" id="ARBA00022801"/>
    </source>
</evidence>
<organism evidence="5 6">
    <name type="scientific">Jiella pacifica</name>
    <dbReference type="NCBI Taxonomy" id="2696469"/>
    <lineage>
        <taxon>Bacteria</taxon>
        <taxon>Pseudomonadati</taxon>
        <taxon>Pseudomonadota</taxon>
        <taxon>Alphaproteobacteria</taxon>
        <taxon>Hyphomicrobiales</taxon>
        <taxon>Aurantimonadaceae</taxon>
        <taxon>Jiella</taxon>
    </lineage>
</organism>
<evidence type="ECO:0000256" key="2">
    <source>
        <dbReference type="ARBA" id="ARBA00023080"/>
    </source>
</evidence>
<keyword evidence="3" id="KW-0175">Coiled coil</keyword>
<keyword evidence="4" id="KW-0472">Membrane</keyword>
<dbReference type="Gene3D" id="2.70.40.10">
    <property type="match status" value="1"/>
</dbReference>
<sequence length="348" mass="39957">MTMTGQSNFEPFELSWTDDEADKLSKRFFEEDPFHDGRERKIHPSLLSADDIVEYVRRTAMVTPFYGTKKKLKHASYEDCIGKKAYIYGKEGIKELRRNKDGYLKIPANEIVFVESGVQFRLPRYIAARFNLQIKHVHRGLLLGTGPLVDPGFRGRLLIPLHNLTSEHYYIHEDDGFIWIEFTRTTYDQDRPSPYGDYPTYKAISDGKKWLDKAAFDDYKQRSVLIRSSIRPFVRRVEKKADAAFDRVKELQRFGLIAALTLVVTFGLIMLSEIYTNRSFMQNAYGLWMAEGMVPALKAGDLESDVQRLDELTQSLQMQIDTLRAENAALRGQFKASAAPSAEPSSSR</sequence>
<reference evidence="5 6" key="1">
    <citation type="submission" date="2020-01" db="EMBL/GenBank/DDBJ databases">
        <title>Jiella pacifica sp. nov.</title>
        <authorList>
            <person name="Xue Z."/>
            <person name="Zhu S."/>
            <person name="Chen J."/>
            <person name="Yang J."/>
        </authorList>
    </citation>
    <scope>NUCLEOTIDE SEQUENCE [LARGE SCALE GENOMIC DNA]</scope>
    <source>
        <strain evidence="5 6">40Bstr34</strain>
    </source>
</reference>
<keyword evidence="6" id="KW-1185">Reference proteome</keyword>
<protein>
    <recommendedName>
        <fullName evidence="7">Deoxycytidine triphosphate deaminase</fullName>
    </recommendedName>
</protein>
<evidence type="ECO:0000313" key="5">
    <source>
        <dbReference type="EMBL" id="NDW07463.1"/>
    </source>
</evidence>
<proteinExistence type="predicted"/>
<dbReference type="GO" id="GO:0016787">
    <property type="term" value="F:hydrolase activity"/>
    <property type="evidence" value="ECO:0007669"/>
    <property type="project" value="UniProtKB-KW"/>
</dbReference>
<dbReference type="AlphaFoldDB" id="A0A6N9T7U7"/>
<dbReference type="InterPro" id="IPR036157">
    <property type="entry name" value="dUTPase-like_sf"/>
</dbReference>
<dbReference type="CDD" id="cd07557">
    <property type="entry name" value="trimeric_dUTPase"/>
    <property type="match status" value="1"/>
</dbReference>
<keyword evidence="4" id="KW-1133">Transmembrane helix</keyword>
<keyword evidence="1" id="KW-0378">Hydrolase</keyword>
<dbReference type="GO" id="GO:0009117">
    <property type="term" value="P:nucleotide metabolic process"/>
    <property type="evidence" value="ECO:0007669"/>
    <property type="project" value="UniProtKB-KW"/>
</dbReference>
<gene>
    <name evidence="5" type="ORF">GTK09_23895</name>
</gene>
<dbReference type="InterPro" id="IPR033704">
    <property type="entry name" value="dUTPase_trimeric"/>
</dbReference>
<evidence type="ECO:0000256" key="4">
    <source>
        <dbReference type="SAM" id="Phobius"/>
    </source>
</evidence>
<dbReference type="RefSeq" id="WP_163465921.1">
    <property type="nucleotide sequence ID" value="NZ_JAAAMG010000030.1"/>
</dbReference>
<evidence type="ECO:0000313" key="6">
    <source>
        <dbReference type="Proteomes" id="UP000469011"/>
    </source>
</evidence>
<evidence type="ECO:0000256" key="3">
    <source>
        <dbReference type="SAM" id="Coils"/>
    </source>
</evidence>
<keyword evidence="4" id="KW-0812">Transmembrane</keyword>
<evidence type="ECO:0008006" key="7">
    <source>
        <dbReference type="Google" id="ProtNLM"/>
    </source>
</evidence>
<keyword evidence="2" id="KW-0546">Nucleotide metabolism</keyword>
<feature type="coiled-coil region" evidence="3">
    <location>
        <begin position="306"/>
        <end position="333"/>
    </location>
</feature>
<accession>A0A6N9T7U7</accession>
<dbReference type="Proteomes" id="UP000469011">
    <property type="component" value="Unassembled WGS sequence"/>
</dbReference>
<dbReference type="SUPFAM" id="SSF51283">
    <property type="entry name" value="dUTPase-like"/>
    <property type="match status" value="1"/>
</dbReference>
<dbReference type="EMBL" id="JAAAMG010000030">
    <property type="protein sequence ID" value="NDW07463.1"/>
    <property type="molecule type" value="Genomic_DNA"/>
</dbReference>
<name>A0A6N9T7U7_9HYPH</name>
<comment type="caution">
    <text evidence="5">The sequence shown here is derived from an EMBL/GenBank/DDBJ whole genome shotgun (WGS) entry which is preliminary data.</text>
</comment>
<feature type="transmembrane region" description="Helical" evidence="4">
    <location>
        <begin position="254"/>
        <end position="271"/>
    </location>
</feature>